<dbReference type="InterPro" id="IPR036930">
    <property type="entry name" value="WGR_dom_sf"/>
</dbReference>
<dbReference type="SMART" id="SM00773">
    <property type="entry name" value="WGR"/>
    <property type="match status" value="1"/>
</dbReference>
<evidence type="ECO:0000313" key="4">
    <source>
        <dbReference type="Proteomes" id="UP000595917"/>
    </source>
</evidence>
<feature type="compositionally biased region" description="Basic and acidic residues" evidence="1">
    <location>
        <begin position="127"/>
        <end position="152"/>
    </location>
</feature>
<reference evidence="3" key="1">
    <citation type="submission" date="2021-01" db="EMBL/GenBank/DDBJ databases">
        <title>Description of Breznakiella homolactica.</title>
        <authorList>
            <person name="Song Y."/>
            <person name="Brune A."/>
        </authorList>
    </citation>
    <scope>NUCLEOTIDE SEQUENCE</scope>
    <source>
        <strain evidence="3">RmG30</strain>
    </source>
</reference>
<feature type="compositionally biased region" description="Basic and acidic residues" evidence="1">
    <location>
        <begin position="75"/>
        <end position="90"/>
    </location>
</feature>
<dbReference type="PROSITE" id="PS51977">
    <property type="entry name" value="WGR"/>
    <property type="match status" value="1"/>
</dbReference>
<dbReference type="InterPro" id="IPR008893">
    <property type="entry name" value="WGR_domain"/>
</dbReference>
<feature type="region of interest" description="Disordered" evidence="1">
    <location>
        <begin position="53"/>
        <end position="153"/>
    </location>
</feature>
<dbReference type="Pfam" id="PF05406">
    <property type="entry name" value="WGR"/>
    <property type="match status" value="1"/>
</dbReference>
<evidence type="ECO:0000259" key="2">
    <source>
        <dbReference type="PROSITE" id="PS51977"/>
    </source>
</evidence>
<name>A0A7T8BD45_9SPIR</name>
<dbReference type="EMBL" id="CP067089">
    <property type="protein sequence ID" value="QQO10878.1"/>
    <property type="molecule type" value="Genomic_DNA"/>
</dbReference>
<dbReference type="Proteomes" id="UP000595917">
    <property type="component" value="Chromosome"/>
</dbReference>
<dbReference type="PANTHER" id="PTHR30634">
    <property type="entry name" value="OUTER MEMBRANE LOLAB LIPOPROTEIN INSERTION APPARATUS"/>
    <property type="match status" value="1"/>
</dbReference>
<evidence type="ECO:0000256" key="1">
    <source>
        <dbReference type="SAM" id="MobiDB-lite"/>
    </source>
</evidence>
<dbReference type="Pfam" id="PF19635">
    <property type="entry name" value="DUF6138"/>
    <property type="match status" value="1"/>
</dbReference>
<dbReference type="CDD" id="cd07996">
    <property type="entry name" value="WGR_MMR_like"/>
    <property type="match status" value="1"/>
</dbReference>
<dbReference type="RefSeq" id="WP_215628183.1">
    <property type="nucleotide sequence ID" value="NZ_CP067089.2"/>
</dbReference>
<evidence type="ECO:0000313" key="3">
    <source>
        <dbReference type="EMBL" id="QQO10878.1"/>
    </source>
</evidence>
<dbReference type="PANTHER" id="PTHR30634:SF13">
    <property type="entry name" value="PROTEIN YEHF"/>
    <property type="match status" value="1"/>
</dbReference>
<feature type="compositionally biased region" description="Basic and acidic residues" evidence="1">
    <location>
        <begin position="106"/>
        <end position="117"/>
    </location>
</feature>
<gene>
    <name evidence="3" type="ORF">JFL75_08165</name>
</gene>
<protein>
    <submittedName>
        <fullName evidence="3">WGR domain-containing protein</fullName>
    </submittedName>
</protein>
<accession>A0A7T8BD45</accession>
<dbReference type="SUPFAM" id="SSF142921">
    <property type="entry name" value="WGR domain-like"/>
    <property type="match status" value="1"/>
</dbReference>
<sequence length="1117" mass="125983">MKYYEQDSKFWAITVNGDSFTVQFGKTGTAGQTQEKTFDDAETAAKEAEKLIKSKTKKGYAEKPAPDSLAAAAAKPKEKAAPKAMPERPKPKAQAIPEPGPDITDGGERKRYKKNDIDFDDDDDFDLEKMRTPEVVDVKPQAERGSEPKGDAPAEAVNAGFDSEAFNAAKQALKKAVKRGRGESAAVLVENLKKANPTDEQLREVYTSAVTQMFGDNIYYVSQQHIDLPVLMAEDGVDAAAIYKEFTESDDYDKDEVKPLMDRIGKAILKAGTAPEPGTLSAAIEEAVTSLYNAAADIAIKQIKEVVENIRAGKQEKIEGKKLPDGEVGFMIDASDPVAIYTALGRERLIRQDFDKIDDVKGPVIKRYLTPVIRPKLEKLMDEGFFDDIANGYLWIGLYSDSEPIVERRLDEKKLAEKAKEVEADLKMLEETEDFASTAELYDKTVRLYLNPNGIIADKDTDRMLALIKRFLYSGEEQAEELSRDLLNKFDGLDYGKWRHTFVSYIWDNMDFQWARDAMGRLAESHDYGPARETLRVWNGGAPAAADTDGGSGETGGIDYEEVYGYGGASRMAKHRDTFTEGDVFIETDTIIARAGANGYIHLRFKKESEQGYSDALDWLIGLMKKGYSKVHDGYDFYVYFLAEPVFFEEMRGLMDEYLWPANDSHAFFCKAVRYPALRDKVAEFARLTLNEYDRYLNLDGEYSTVAGTFAAAAVSMADVKYMDTAIQYALETDGEHEQMAAYFSDILESRWGVTPETAPAIALLKMSYDHDDLGLSDDFWKYPQNLEAVTEYFSGATMHHKSHRIVRLANNIFGDAEDSLKKLKKLFKEFDDPKAKEIYAGFHNLVLEALEEEDGDEFGKPIDYKAPAPKEERISISKFKDLPENPPCLITPAEAKKRGFRDDEFDNEDDAGWCAAVFAPVIITDPYVYDFFESNREDRSNTSHLCYTIFNPDLIYTFRKKVAMDMRGAPYQFGMMVFDKKEATILYGLYDYLKVVGKVGGKKLDRTRLEELRDEFLYPLDPETYTGSPVSDKNNPAIKLMDEARGAIFDDRYLRAVLKLERIKPEDGEVYDASLIVMAALMRKKGDNAALKKIYETAAARMPRHKAYWDEKQKAL</sequence>
<keyword evidence="4" id="KW-1185">Reference proteome</keyword>
<organism evidence="3 4">
    <name type="scientific">Breznakiella homolactica</name>
    <dbReference type="NCBI Taxonomy" id="2798577"/>
    <lineage>
        <taxon>Bacteria</taxon>
        <taxon>Pseudomonadati</taxon>
        <taxon>Spirochaetota</taxon>
        <taxon>Spirochaetia</taxon>
        <taxon>Spirochaetales</taxon>
        <taxon>Breznakiellaceae</taxon>
        <taxon>Breznakiella</taxon>
    </lineage>
</organism>
<dbReference type="Gene3D" id="2.20.140.10">
    <property type="entry name" value="WGR domain"/>
    <property type="match status" value="1"/>
</dbReference>
<dbReference type="InterPro" id="IPR049809">
    <property type="entry name" value="YehF/YfeS-like_WGR"/>
</dbReference>
<dbReference type="InterPro" id="IPR046136">
    <property type="entry name" value="DUF6138"/>
</dbReference>
<dbReference type="KEGG" id="bhc:JFL75_08165"/>
<proteinExistence type="predicted"/>
<feature type="domain" description="WGR" evidence="2">
    <location>
        <begin position="1"/>
        <end position="79"/>
    </location>
</feature>
<dbReference type="InterPro" id="IPR050458">
    <property type="entry name" value="LolB"/>
</dbReference>
<dbReference type="AlphaFoldDB" id="A0A7T8BD45"/>